<dbReference type="InterPro" id="IPR003673">
    <property type="entry name" value="CoA-Trfase_fam_III"/>
</dbReference>
<dbReference type="Proteomes" id="UP000603227">
    <property type="component" value="Unassembled WGS sequence"/>
</dbReference>
<evidence type="ECO:0000313" key="4">
    <source>
        <dbReference type="Proteomes" id="UP000603227"/>
    </source>
</evidence>
<evidence type="ECO:0000256" key="1">
    <source>
        <dbReference type="ARBA" id="ARBA00008383"/>
    </source>
</evidence>
<dbReference type="SUPFAM" id="SSF89796">
    <property type="entry name" value="CoA-transferase family III (CaiB/BaiF)"/>
    <property type="match status" value="1"/>
</dbReference>
<comment type="caution">
    <text evidence="3">The sequence shown here is derived from an EMBL/GenBank/DDBJ whole genome shotgun (WGS) entry which is preliminary data.</text>
</comment>
<dbReference type="AlphaFoldDB" id="A0A919L721"/>
<evidence type="ECO:0000256" key="2">
    <source>
        <dbReference type="ARBA" id="ARBA00022679"/>
    </source>
</evidence>
<organism evidence="3 4">
    <name type="scientific">Streptomyces capitiformicae</name>
    <dbReference type="NCBI Taxonomy" id="2014920"/>
    <lineage>
        <taxon>Bacteria</taxon>
        <taxon>Bacillati</taxon>
        <taxon>Actinomycetota</taxon>
        <taxon>Actinomycetes</taxon>
        <taxon>Kitasatosporales</taxon>
        <taxon>Streptomycetaceae</taxon>
        <taxon>Streptomyces</taxon>
    </lineage>
</organism>
<dbReference type="PANTHER" id="PTHR48228">
    <property type="entry name" value="SUCCINYL-COA--D-CITRAMALATE COA-TRANSFERASE"/>
    <property type="match status" value="1"/>
</dbReference>
<keyword evidence="4" id="KW-1185">Reference proteome</keyword>
<dbReference type="InterPro" id="IPR050509">
    <property type="entry name" value="CoA-transferase_III"/>
</dbReference>
<dbReference type="Gene3D" id="3.40.50.10540">
    <property type="entry name" value="Crotonobetainyl-coa:carnitine coa-transferase, domain 1"/>
    <property type="match status" value="1"/>
</dbReference>
<proteinExistence type="inferred from homology"/>
<gene>
    <name evidence="3" type="ORF">GCM10017771_16730</name>
</gene>
<comment type="similarity">
    <text evidence="1">Belongs to the CoA-transferase III family.</text>
</comment>
<dbReference type="Gene3D" id="3.30.1540.10">
    <property type="entry name" value="formyl-coa transferase, domain 3"/>
    <property type="match status" value="1"/>
</dbReference>
<keyword evidence="2 3" id="KW-0808">Transferase</keyword>
<dbReference type="GO" id="GO:0016740">
    <property type="term" value="F:transferase activity"/>
    <property type="evidence" value="ECO:0007669"/>
    <property type="project" value="UniProtKB-KW"/>
</dbReference>
<dbReference type="InterPro" id="IPR023606">
    <property type="entry name" value="CoA-Trfase_III_dom_1_sf"/>
</dbReference>
<dbReference type="EMBL" id="BNAT01000004">
    <property type="protein sequence ID" value="GHH85106.1"/>
    <property type="molecule type" value="Genomic_DNA"/>
</dbReference>
<accession>A0A919L721</accession>
<dbReference type="RefSeq" id="WP_189781756.1">
    <property type="nucleotide sequence ID" value="NZ_BNAT01000004.1"/>
</dbReference>
<protein>
    <submittedName>
        <fullName evidence="3">CoA transferase</fullName>
    </submittedName>
</protein>
<sequence>MPAVNDTPSAPLTALRVLDLATLFAGPLAATMLGDFGAEVIKVEHPTKPDPSRGHGPSKDGVGLWWKLLGRNKRTLTLNLSKPGGRDTLLRLAATSDVIIENFRPGTLEKWGLGWKELSAANPRLVLARVTGFGQFGPYAHRPGFGTLAEAMSGFAAITGEPDAPPVLPPFGLADSIAGLATAYAVMTALAARDRTGEGQVVDMAIIEPILTVLGPQPLWYDQLGHVQPRTGNRSANNAPRNTYRTADGSWVAVSTSAQSVAERVMRLVGRPELIDEPWFGSGADRARHADVLDEAVGAWIARHTREEVIDAFEKAEAAVAPIQDVREVMTDPQYRALETITTIDDPELGPLRMQNVLFRLSATPGAIRWAGRPHGADTEAILTELGLTETDVTALREEGAL</sequence>
<reference evidence="3" key="2">
    <citation type="submission" date="2020-09" db="EMBL/GenBank/DDBJ databases">
        <authorList>
            <person name="Sun Q."/>
            <person name="Zhou Y."/>
        </authorList>
    </citation>
    <scope>NUCLEOTIDE SEQUENCE</scope>
    <source>
        <strain evidence="3">CGMCC 4.7403</strain>
    </source>
</reference>
<reference evidence="3" key="1">
    <citation type="journal article" date="2014" name="Int. J. Syst. Evol. Microbiol.">
        <title>Complete genome sequence of Corynebacterium casei LMG S-19264T (=DSM 44701T), isolated from a smear-ripened cheese.</title>
        <authorList>
            <consortium name="US DOE Joint Genome Institute (JGI-PGF)"/>
            <person name="Walter F."/>
            <person name="Albersmeier A."/>
            <person name="Kalinowski J."/>
            <person name="Ruckert C."/>
        </authorList>
    </citation>
    <scope>NUCLEOTIDE SEQUENCE</scope>
    <source>
        <strain evidence="3">CGMCC 4.7403</strain>
    </source>
</reference>
<name>A0A919L721_9ACTN</name>
<evidence type="ECO:0000313" key="3">
    <source>
        <dbReference type="EMBL" id="GHH85106.1"/>
    </source>
</evidence>
<dbReference type="Pfam" id="PF02515">
    <property type="entry name" value="CoA_transf_3"/>
    <property type="match status" value="1"/>
</dbReference>
<dbReference type="InterPro" id="IPR044855">
    <property type="entry name" value="CoA-Trfase_III_dom3_sf"/>
</dbReference>
<dbReference type="PANTHER" id="PTHR48228:SF6">
    <property type="entry name" value="L-CARNITINE COA-TRANSFERASE"/>
    <property type="match status" value="1"/>
</dbReference>